<dbReference type="EMBL" id="MAGO01000004">
    <property type="protein sequence ID" value="OCC15546.1"/>
    <property type="molecule type" value="Genomic_DNA"/>
</dbReference>
<evidence type="ECO:0000313" key="11">
    <source>
        <dbReference type="Proteomes" id="UP000093080"/>
    </source>
</evidence>
<dbReference type="NCBIfam" id="TIGR02802">
    <property type="entry name" value="Pal_lipo"/>
    <property type="match status" value="1"/>
</dbReference>
<reference evidence="10 11" key="1">
    <citation type="submission" date="2016-06" db="EMBL/GenBank/DDBJ databases">
        <title>Respiratory ammonification of nitrate coupled to the oxidation of elemental sulfur in deep-sea autotrophic thermophilic bacteria.</title>
        <authorList>
            <person name="Slobodkina G.B."/>
            <person name="Mardanov A.V."/>
            <person name="Ravin N.V."/>
            <person name="Frolova A.A."/>
            <person name="Viryasiv M.B."/>
            <person name="Chernyh N.A."/>
            <person name="Bonch-Osmolovskaya E.A."/>
            <person name="Slobodkin A.I."/>
        </authorList>
    </citation>
    <scope>NUCLEOTIDE SEQUENCE [LARGE SCALE GENOMIC DNA]</scope>
    <source>
        <strain evidence="10 11">S69</strain>
    </source>
</reference>
<dbReference type="Gene3D" id="3.30.1330.60">
    <property type="entry name" value="OmpA-like domain"/>
    <property type="match status" value="1"/>
</dbReference>
<dbReference type="PANTHER" id="PTHR30329">
    <property type="entry name" value="STATOR ELEMENT OF FLAGELLAR MOTOR COMPLEX"/>
    <property type="match status" value="1"/>
</dbReference>
<dbReference type="PRINTS" id="PR01021">
    <property type="entry name" value="OMPADOMAIN"/>
</dbReference>
<dbReference type="InterPro" id="IPR006665">
    <property type="entry name" value="OmpA-like"/>
</dbReference>
<keyword evidence="2 8" id="KW-0732">Signal</keyword>
<comment type="subcellular location">
    <subcellularLocation>
        <location evidence="8">Cell outer membrane</location>
        <topology evidence="8">Lipid-anchor</topology>
    </subcellularLocation>
</comment>
<evidence type="ECO:0000313" key="10">
    <source>
        <dbReference type="EMBL" id="OCC15546.1"/>
    </source>
</evidence>
<dbReference type="AlphaFoldDB" id="A0A1B9F6K6"/>
<comment type="caution">
    <text evidence="10">The sequence shown here is derived from an EMBL/GenBank/DDBJ whole genome shotgun (WGS) entry which is preliminary data.</text>
</comment>
<name>A0A1B9F6K6_9BACT</name>
<sequence length="199" mass="21746">MALGLNRTFTILSLVFSAFLLVTFTGCAKKAITTGEAEKAIPTEEVATAAKAGPGEQGAKVAGLEESALEGGPGKMDQEVAQISEGRTSAPLLPIYFDFDRYNIRGDMVSRMEHNARYLLQHPGVKIQIQGNCDERGTNEYNIALGEKRAKSAKDFLINMGVDPSRIDTVSFGEERPLDPGHNEDAWAKNRRDDFVILK</sequence>
<dbReference type="InterPro" id="IPR036737">
    <property type="entry name" value="OmpA-like_sf"/>
</dbReference>
<dbReference type="RefSeq" id="WP_067616774.1">
    <property type="nucleotide sequence ID" value="NZ_MAGO01000004.1"/>
</dbReference>
<dbReference type="PROSITE" id="PS51257">
    <property type="entry name" value="PROKAR_LIPOPROTEIN"/>
    <property type="match status" value="1"/>
</dbReference>
<keyword evidence="7" id="KW-0131">Cell cycle</keyword>
<evidence type="ECO:0000256" key="3">
    <source>
        <dbReference type="ARBA" id="ARBA00023136"/>
    </source>
</evidence>
<gene>
    <name evidence="8" type="primary">pal</name>
    <name evidence="10" type="ORF">DBT_0897</name>
</gene>
<keyword evidence="1" id="KW-0132">Cell division</keyword>
<proteinExistence type="inferred from homology"/>
<dbReference type="SUPFAM" id="SSF103088">
    <property type="entry name" value="OmpA-like"/>
    <property type="match status" value="1"/>
</dbReference>
<evidence type="ECO:0000256" key="6">
    <source>
        <dbReference type="ARBA" id="ARBA00023288"/>
    </source>
</evidence>
<evidence type="ECO:0000256" key="4">
    <source>
        <dbReference type="ARBA" id="ARBA00023139"/>
    </source>
</evidence>
<evidence type="ECO:0000256" key="8">
    <source>
        <dbReference type="HAMAP-Rule" id="MF_02204"/>
    </source>
</evidence>
<keyword evidence="4 8" id="KW-0564">Palmitate</keyword>
<dbReference type="PROSITE" id="PS51123">
    <property type="entry name" value="OMPA_2"/>
    <property type="match status" value="1"/>
</dbReference>
<evidence type="ECO:0000256" key="7">
    <source>
        <dbReference type="ARBA" id="ARBA00023306"/>
    </source>
</evidence>
<evidence type="ECO:0000256" key="1">
    <source>
        <dbReference type="ARBA" id="ARBA00022618"/>
    </source>
</evidence>
<dbReference type="Pfam" id="PF00691">
    <property type="entry name" value="OmpA"/>
    <property type="match status" value="1"/>
</dbReference>
<dbReference type="STRING" id="1156395.DBT_0897"/>
<accession>A0A1B9F6K6</accession>
<dbReference type="HAMAP" id="MF_02204">
    <property type="entry name" value="Pal"/>
    <property type="match status" value="1"/>
</dbReference>
<keyword evidence="5 8" id="KW-0998">Cell outer membrane</keyword>
<dbReference type="InterPro" id="IPR039001">
    <property type="entry name" value="Pal"/>
</dbReference>
<dbReference type="InterPro" id="IPR006664">
    <property type="entry name" value="OMP_bac"/>
</dbReference>
<protein>
    <recommendedName>
        <fullName evidence="8">Peptidoglycan-associated lipoprotein</fullName>
        <shortName evidence="8">PAL</shortName>
    </recommendedName>
</protein>
<dbReference type="InterPro" id="IPR014169">
    <property type="entry name" value="Pal_lipo_C"/>
</dbReference>
<dbReference type="PANTHER" id="PTHR30329:SF21">
    <property type="entry name" value="LIPOPROTEIN YIAD-RELATED"/>
    <property type="match status" value="1"/>
</dbReference>
<evidence type="ECO:0000259" key="9">
    <source>
        <dbReference type="PROSITE" id="PS51123"/>
    </source>
</evidence>
<dbReference type="CDD" id="cd07185">
    <property type="entry name" value="OmpA_C-like"/>
    <property type="match status" value="1"/>
</dbReference>
<dbReference type="InterPro" id="IPR050330">
    <property type="entry name" value="Bact_OuterMem_StrucFunc"/>
</dbReference>
<evidence type="ECO:0000256" key="5">
    <source>
        <dbReference type="ARBA" id="ARBA00023237"/>
    </source>
</evidence>
<organism evidence="10 11">
    <name type="scientific">Dissulfuribacter thermophilus</name>
    <dbReference type="NCBI Taxonomy" id="1156395"/>
    <lineage>
        <taxon>Bacteria</taxon>
        <taxon>Pseudomonadati</taxon>
        <taxon>Thermodesulfobacteriota</taxon>
        <taxon>Dissulfuribacteria</taxon>
        <taxon>Dissulfuribacterales</taxon>
        <taxon>Dissulfuribacteraceae</taxon>
        <taxon>Dissulfuribacter</taxon>
    </lineage>
</organism>
<keyword evidence="6 8" id="KW-0449">Lipoprotein</keyword>
<feature type="domain" description="OmpA-like" evidence="9">
    <location>
        <begin position="84"/>
        <end position="199"/>
    </location>
</feature>
<dbReference type="GO" id="GO:0051301">
    <property type="term" value="P:cell division"/>
    <property type="evidence" value="ECO:0007669"/>
    <property type="project" value="UniProtKB-KW"/>
</dbReference>
<dbReference type="PATRIC" id="fig|1156395.6.peg.913"/>
<keyword evidence="3 8" id="KW-0472">Membrane</keyword>
<keyword evidence="11" id="KW-1185">Reference proteome</keyword>
<evidence type="ECO:0000256" key="2">
    <source>
        <dbReference type="ARBA" id="ARBA00022729"/>
    </source>
</evidence>
<comment type="similarity">
    <text evidence="8">Belongs to the Pal lipoprotein family.</text>
</comment>
<dbReference type="GO" id="GO:0009279">
    <property type="term" value="C:cell outer membrane"/>
    <property type="evidence" value="ECO:0007669"/>
    <property type="project" value="UniProtKB-SubCell"/>
</dbReference>
<dbReference type="Proteomes" id="UP000093080">
    <property type="component" value="Unassembled WGS sequence"/>
</dbReference>